<dbReference type="Proteomes" id="UP001597402">
    <property type="component" value="Unassembled WGS sequence"/>
</dbReference>
<gene>
    <name evidence="1" type="ORF">ACFSHS_21125</name>
</gene>
<dbReference type="EMBL" id="JBHUHP010000030">
    <property type="protein sequence ID" value="MFD2094077.1"/>
    <property type="molecule type" value="Genomic_DNA"/>
</dbReference>
<organism evidence="1 2">
    <name type="scientific">Blastococcus deserti</name>
    <dbReference type="NCBI Taxonomy" id="2259033"/>
    <lineage>
        <taxon>Bacteria</taxon>
        <taxon>Bacillati</taxon>
        <taxon>Actinomycetota</taxon>
        <taxon>Actinomycetes</taxon>
        <taxon>Geodermatophilales</taxon>
        <taxon>Geodermatophilaceae</taxon>
        <taxon>Blastococcus</taxon>
    </lineage>
</organism>
<dbReference type="PANTHER" id="PTHR43235:SF1">
    <property type="entry name" value="GLUTAMINE AMIDOTRANSFERASE PB2B2.05-RELATED"/>
    <property type="match status" value="1"/>
</dbReference>
<dbReference type="InterPro" id="IPR044668">
    <property type="entry name" value="PuuD-like"/>
</dbReference>
<evidence type="ECO:0000313" key="2">
    <source>
        <dbReference type="Proteomes" id="UP001597402"/>
    </source>
</evidence>
<dbReference type="GO" id="GO:0016787">
    <property type="term" value="F:hydrolase activity"/>
    <property type="evidence" value="ECO:0007669"/>
    <property type="project" value="UniProtKB-KW"/>
</dbReference>
<dbReference type="Gene3D" id="3.40.50.880">
    <property type="match status" value="1"/>
</dbReference>
<dbReference type="SUPFAM" id="SSF52317">
    <property type="entry name" value="Class I glutamine amidotransferase-like"/>
    <property type="match status" value="1"/>
</dbReference>
<accession>A0ABW4XGJ0</accession>
<sequence length="228" mass="24264">MRPLIGITTYRETAQWGTWHVPAVLLPASYADAVAEAGGEPVLLPTGAVSAAVVDRLDGLVVAGGADVDPARYGQSAGPHTTVVRPERDESELTALRAALDRDLPVLAICRGMQLLNVALGGDLVQHLPDVENTGTHDPGPGRYQQRQVRTQPGTRLHQLLGATAPVACHHHQAVARIAPELTPSAWAEDGVVEAVEAADRRFCLGVQWHPEEGLDHRLFAAHVAAAR</sequence>
<reference evidence="2" key="1">
    <citation type="journal article" date="2019" name="Int. J. Syst. Evol. Microbiol.">
        <title>The Global Catalogue of Microorganisms (GCM) 10K type strain sequencing project: providing services to taxonomists for standard genome sequencing and annotation.</title>
        <authorList>
            <consortium name="The Broad Institute Genomics Platform"/>
            <consortium name="The Broad Institute Genome Sequencing Center for Infectious Disease"/>
            <person name="Wu L."/>
            <person name="Ma J."/>
        </authorList>
    </citation>
    <scope>NUCLEOTIDE SEQUENCE [LARGE SCALE GENOMIC DNA]</scope>
    <source>
        <strain evidence="2">JCM 3338</strain>
    </source>
</reference>
<dbReference type="CDD" id="cd01745">
    <property type="entry name" value="GATase1_2"/>
    <property type="match status" value="1"/>
</dbReference>
<comment type="caution">
    <text evidence="1">The sequence shown here is derived from an EMBL/GenBank/DDBJ whole genome shotgun (WGS) entry which is preliminary data.</text>
</comment>
<protein>
    <submittedName>
        <fullName evidence="1">Gamma-glutamyl-gamma-aminobutyrate hydrolase family protein</fullName>
    </submittedName>
</protein>
<keyword evidence="1" id="KW-0378">Hydrolase</keyword>
<dbReference type="InterPro" id="IPR029062">
    <property type="entry name" value="Class_I_gatase-like"/>
</dbReference>
<dbReference type="Pfam" id="PF07722">
    <property type="entry name" value="Peptidase_C26"/>
    <property type="match status" value="1"/>
</dbReference>
<proteinExistence type="predicted"/>
<dbReference type="PROSITE" id="PS51273">
    <property type="entry name" value="GATASE_TYPE_1"/>
    <property type="match status" value="1"/>
</dbReference>
<dbReference type="PANTHER" id="PTHR43235">
    <property type="entry name" value="GLUTAMINE AMIDOTRANSFERASE PB2B2.05-RELATED"/>
    <property type="match status" value="1"/>
</dbReference>
<keyword evidence="2" id="KW-1185">Reference proteome</keyword>
<dbReference type="InterPro" id="IPR011697">
    <property type="entry name" value="Peptidase_C26"/>
</dbReference>
<dbReference type="RefSeq" id="WP_376880503.1">
    <property type="nucleotide sequence ID" value="NZ_JBHUHP010000030.1"/>
</dbReference>
<evidence type="ECO:0000313" key="1">
    <source>
        <dbReference type="EMBL" id="MFD2094077.1"/>
    </source>
</evidence>
<name>A0ABW4XGJ0_9ACTN</name>